<evidence type="ECO:0000313" key="3">
    <source>
        <dbReference type="EMBL" id="WOG89689.1"/>
    </source>
</evidence>
<dbReference type="EMBL" id="CP093344">
    <property type="protein sequence ID" value="WOG89689.1"/>
    <property type="molecule type" value="Genomic_DNA"/>
</dbReference>
<dbReference type="AlphaFoldDB" id="A0A166EWH3"/>
<feature type="compositionally biased region" description="Polar residues" evidence="1">
    <location>
        <begin position="72"/>
        <end position="84"/>
    </location>
</feature>
<sequence>MASYGMERYSSFVEAPGFFGDLHLYLERDMGLGLPEVLLDNVGFFGNGEVDDPPTPPSPPPKKARLSVLPSPGSSKRPSASRGSNWGPPASLKVSFKFAPVLSPPSHNIAGASSSKGKAKILSGFSFNNDGLLSKEAIQIIDSGELSSVLGLKAKSVLNFDMKTDEGKSVKDVLEELISKKLKNLNIAEDQLLYADAENPAYGYMGLQVSVSFSSPKLELMDVEEVLLAFDKLDEGSSNAKLSSS</sequence>
<keyword evidence="4" id="KW-1185">Reference proteome</keyword>
<reference evidence="3" key="2">
    <citation type="submission" date="2022-03" db="EMBL/GenBank/DDBJ databases">
        <title>Draft title - Genomic analysis of global carrot germplasm unveils the trajectory of domestication and the origin of high carotenoid orange carrot.</title>
        <authorList>
            <person name="Iorizzo M."/>
            <person name="Ellison S."/>
            <person name="Senalik D."/>
            <person name="Macko-Podgorni A."/>
            <person name="Grzebelus D."/>
            <person name="Bostan H."/>
            <person name="Rolling W."/>
            <person name="Curaba J."/>
            <person name="Simon P."/>
        </authorList>
    </citation>
    <scope>NUCLEOTIDE SEQUENCE</scope>
    <source>
        <tissue evidence="3">Leaf</tissue>
    </source>
</reference>
<name>A0A166EWH3_DAUCS</name>
<accession>A0A166EWH3</accession>
<proteinExistence type="predicted"/>
<reference evidence="2" key="1">
    <citation type="journal article" date="2016" name="Nat. Genet.">
        <title>A high-quality carrot genome assembly provides new insights into carotenoid accumulation and asterid genome evolution.</title>
        <authorList>
            <person name="Iorizzo M."/>
            <person name="Ellison S."/>
            <person name="Senalik D."/>
            <person name="Zeng P."/>
            <person name="Satapoomin P."/>
            <person name="Huang J."/>
            <person name="Bowman M."/>
            <person name="Iovene M."/>
            <person name="Sanseverino W."/>
            <person name="Cavagnaro P."/>
            <person name="Yildiz M."/>
            <person name="Macko-Podgorni A."/>
            <person name="Moranska E."/>
            <person name="Grzebelus E."/>
            <person name="Grzebelus D."/>
            <person name="Ashrafi H."/>
            <person name="Zheng Z."/>
            <person name="Cheng S."/>
            <person name="Spooner D."/>
            <person name="Van Deynze A."/>
            <person name="Simon P."/>
        </authorList>
    </citation>
    <scope>NUCLEOTIDE SEQUENCE [LARGE SCALE GENOMIC DNA]</scope>
    <source>
        <tissue evidence="2">Leaf</tissue>
    </source>
</reference>
<feature type="region of interest" description="Disordered" evidence="1">
    <location>
        <begin position="48"/>
        <end position="87"/>
    </location>
</feature>
<organism evidence="2">
    <name type="scientific">Daucus carota subsp. sativus</name>
    <name type="common">Carrot</name>
    <dbReference type="NCBI Taxonomy" id="79200"/>
    <lineage>
        <taxon>Eukaryota</taxon>
        <taxon>Viridiplantae</taxon>
        <taxon>Streptophyta</taxon>
        <taxon>Embryophyta</taxon>
        <taxon>Tracheophyta</taxon>
        <taxon>Spermatophyta</taxon>
        <taxon>Magnoliopsida</taxon>
        <taxon>eudicotyledons</taxon>
        <taxon>Gunneridae</taxon>
        <taxon>Pentapetalae</taxon>
        <taxon>asterids</taxon>
        <taxon>campanulids</taxon>
        <taxon>Apiales</taxon>
        <taxon>Apiaceae</taxon>
        <taxon>Apioideae</taxon>
        <taxon>Scandiceae</taxon>
        <taxon>Daucinae</taxon>
        <taxon>Daucus</taxon>
        <taxon>Daucus sect. Daucus</taxon>
    </lineage>
</organism>
<gene>
    <name evidence="2" type="ORF">DCAR_007895</name>
    <name evidence="3" type="ORF">DCAR_0208927</name>
</gene>
<protein>
    <submittedName>
        <fullName evidence="2">Uncharacterized protein</fullName>
    </submittedName>
</protein>
<evidence type="ECO:0000256" key="1">
    <source>
        <dbReference type="SAM" id="MobiDB-lite"/>
    </source>
</evidence>
<dbReference type="EMBL" id="LNRQ01000002">
    <property type="protein sequence ID" value="KZN07058.1"/>
    <property type="molecule type" value="Genomic_DNA"/>
</dbReference>
<dbReference type="Proteomes" id="UP000077755">
    <property type="component" value="Chromosome 2"/>
</dbReference>
<evidence type="ECO:0000313" key="2">
    <source>
        <dbReference type="EMBL" id="KZN07058.1"/>
    </source>
</evidence>
<dbReference type="Gramene" id="KZN07058">
    <property type="protein sequence ID" value="KZN07058"/>
    <property type="gene ID" value="DCAR_007895"/>
</dbReference>
<evidence type="ECO:0000313" key="4">
    <source>
        <dbReference type="Proteomes" id="UP000077755"/>
    </source>
</evidence>